<dbReference type="GO" id="GO:0003743">
    <property type="term" value="F:translation initiation factor activity"/>
    <property type="evidence" value="ECO:0007669"/>
    <property type="project" value="TreeGrafter"/>
</dbReference>
<dbReference type="PANTHER" id="PTHR45887">
    <property type="entry name" value="TRANSLATION INITIATION FACTOR EIF-2B SUBUNIT EPSILON"/>
    <property type="match status" value="1"/>
</dbReference>
<gene>
    <name evidence="11" type="ORF">VP01_713g7</name>
</gene>
<evidence type="ECO:0000256" key="5">
    <source>
        <dbReference type="ARBA" id="ARBA00022917"/>
    </source>
</evidence>
<keyword evidence="5" id="KW-0648">Protein biosynthesis</keyword>
<feature type="compositionally biased region" description="Low complexity" evidence="9">
    <location>
        <begin position="585"/>
        <end position="608"/>
    </location>
</feature>
<dbReference type="STRING" id="27349.A0A0L6UDK0"/>
<dbReference type="Gene3D" id="1.25.40.180">
    <property type="match status" value="1"/>
</dbReference>
<evidence type="ECO:0000313" key="12">
    <source>
        <dbReference type="Proteomes" id="UP000037035"/>
    </source>
</evidence>
<accession>A0A0L6UDK0</accession>
<dbReference type="InterPro" id="IPR056764">
    <property type="entry name" value="LbH_EIF2B3/5"/>
</dbReference>
<dbReference type="InterPro" id="IPR029044">
    <property type="entry name" value="Nucleotide-diphossugar_trans"/>
</dbReference>
<dbReference type="Gene3D" id="2.160.10.10">
    <property type="entry name" value="Hexapeptide repeat proteins"/>
    <property type="match status" value="1"/>
</dbReference>
<dbReference type="GO" id="GO:0005851">
    <property type="term" value="C:eukaryotic translation initiation factor 2B complex"/>
    <property type="evidence" value="ECO:0007669"/>
    <property type="project" value="TreeGrafter"/>
</dbReference>
<comment type="subunit">
    <text evidence="8">Component of the translation initiation factor 2B (eIF2B) complex which is a heterodecamer of two sets of five different subunits: alpha, beta, gamma, delta and epsilon. Subunits alpha, beta and delta comprise a regulatory subcomplex and subunits epsilon and gamma comprise a catalytic subcomplex. Within the complex, the hexameric regulatory complex resides at the center, with the two heterodimeric catalytic subcomplexes bound on opposite sides.</text>
</comment>
<dbReference type="VEuPathDB" id="FungiDB:VP01_713g7"/>
<proteinExistence type="inferred from homology"/>
<dbReference type="EMBL" id="LAVV01012539">
    <property type="protein sequence ID" value="KNZ46596.1"/>
    <property type="molecule type" value="Genomic_DNA"/>
</dbReference>
<dbReference type="InterPro" id="IPR051956">
    <property type="entry name" value="eIF2B_epsilon"/>
</dbReference>
<reference evidence="11 12" key="1">
    <citation type="submission" date="2015-08" db="EMBL/GenBank/DDBJ databases">
        <title>Next Generation Sequencing and Analysis of the Genome of Puccinia sorghi L Schw, the Causal Agent of Maize Common Rust.</title>
        <authorList>
            <person name="Rochi L."/>
            <person name="Burguener G."/>
            <person name="Darino M."/>
            <person name="Turjanski A."/>
            <person name="Kreff E."/>
            <person name="Dieguez M.J."/>
            <person name="Sacco F."/>
        </authorList>
    </citation>
    <scope>NUCLEOTIDE SEQUENCE [LARGE SCALE GENOMIC DNA]</scope>
    <source>
        <strain evidence="11 12">RO10H11247</strain>
    </source>
</reference>
<evidence type="ECO:0000256" key="6">
    <source>
        <dbReference type="ARBA" id="ARBA00044144"/>
    </source>
</evidence>
<dbReference type="SUPFAM" id="SSF53448">
    <property type="entry name" value="Nucleotide-diphospho-sugar transferases"/>
    <property type="match status" value="1"/>
</dbReference>
<evidence type="ECO:0000256" key="7">
    <source>
        <dbReference type="ARBA" id="ARBA00044345"/>
    </source>
</evidence>
<evidence type="ECO:0000256" key="9">
    <source>
        <dbReference type="SAM" id="MobiDB-lite"/>
    </source>
</evidence>
<comment type="similarity">
    <text evidence="2">Belongs to the eIF-2B gamma/epsilon subunits family.</text>
</comment>
<evidence type="ECO:0000256" key="4">
    <source>
        <dbReference type="ARBA" id="ARBA00022540"/>
    </source>
</evidence>
<evidence type="ECO:0000256" key="8">
    <source>
        <dbReference type="ARBA" id="ARBA00046432"/>
    </source>
</evidence>
<comment type="subcellular location">
    <subcellularLocation>
        <location evidence="1">Cytoplasm</location>
        <location evidence="1">Cytosol</location>
    </subcellularLocation>
</comment>
<evidence type="ECO:0000256" key="2">
    <source>
        <dbReference type="ARBA" id="ARBA00007878"/>
    </source>
</evidence>
<dbReference type="GO" id="GO:0005085">
    <property type="term" value="F:guanyl-nucleotide exchange factor activity"/>
    <property type="evidence" value="ECO:0007669"/>
    <property type="project" value="InterPro"/>
</dbReference>
<dbReference type="AlphaFoldDB" id="A0A0L6UDK0"/>
<evidence type="ECO:0000256" key="3">
    <source>
        <dbReference type="ARBA" id="ARBA00022490"/>
    </source>
</evidence>
<dbReference type="CDD" id="cd11558">
    <property type="entry name" value="W2_eIF2B_epsilon"/>
    <property type="match status" value="1"/>
</dbReference>
<dbReference type="OrthoDB" id="424572at2759"/>
<dbReference type="InterPro" id="IPR011004">
    <property type="entry name" value="Trimer_LpxA-like_sf"/>
</dbReference>
<evidence type="ECO:0000259" key="10">
    <source>
        <dbReference type="PROSITE" id="PS51363"/>
    </source>
</evidence>
<comment type="caution">
    <text evidence="11">The sequence shown here is derived from an EMBL/GenBank/DDBJ whole genome shotgun (WGS) entry which is preliminary data.</text>
</comment>
<dbReference type="GO" id="GO:0031369">
    <property type="term" value="F:translation initiation factor binding"/>
    <property type="evidence" value="ECO:0007669"/>
    <property type="project" value="InterPro"/>
</dbReference>
<sequence>MAASLVVDERDCIENLLGNNLALLQRAIGFPRGARQNWRQTLVRGLRRTNKTAAMPPKQKQNQSQLQADLKDEQILQSVLLADPFGAQESWGPLSRHSNDDDHDDDDESEAKVNGRLPWCLLPLLGTPLLTWTLDSLALGGVQQVFLFIREGTDVVRSYLETTPYLNPDSSMVVTIVPTTSFTPGDVLREVDSRALLKTKTGSGSDIGTFVLVRCGYIGNLDLSKASQRFTARRKEDGGLPCLSGVMESRANRRDSSTSTAIHLLDPSSRLVYLHTNRYKFPHPKRFQIPPELFHEPKDLLMRSDLESVGIDLCSVEVPQLFTENFDYQLVRPDFVHGILTSDLLGKTILCEVVKESENLGSGVKWATLVGDVKSYDRAARGIIARRSQPFVLDQTRLEGHPVFSQRRGMIYIGKDVDLAPESKIGNSTCLAQSCSISHRAEIRQSYVGSFSVVGDQSLIEYSYIFDHVSIGSNTRIKDSIIGSRVTIKADCIIEGGCLLGNGVVIGDGTELRGVNVSLTGPKGSCKLEGPGSIGVVWPRIEDASRGTGSSNDSASEDSDDEERNADIRNFKFARLGATYRNQDLDSPNSSTTSLSSLSSNASSSRSTNIQNIESIGEVGSTHDFVVECVRSLDRAFEEDHTVENATIELKTLRMASNVPQSQVLKIVLARVLKIAQSDLAKLNKWIKLIKNMMNTASHGNHRRSEEQEEEEIGEMAEILLDLQTFCCLEKNFTRLETQESVKYFSKCLQAFYNLEIISEESLLKWFKSPQSKVLSNLPPHFLDGEDSDDHRKNHCLKLREVGGKLLQMLMEADSESSSGEE</sequence>
<feature type="domain" description="W2" evidence="10">
    <location>
        <begin position="619"/>
        <end position="820"/>
    </location>
</feature>
<keyword evidence="3" id="KW-0963">Cytoplasm</keyword>
<protein>
    <recommendedName>
        <fullName evidence="6">Translation initiation factor eIF2B subunit epsilon</fullName>
    </recommendedName>
    <alternativeName>
        <fullName evidence="7">eIF2B GDP-GTP exchange factor subunit epsilon</fullName>
    </alternativeName>
</protein>
<dbReference type="SUPFAM" id="SSF51161">
    <property type="entry name" value="Trimeric LpxA-like enzymes"/>
    <property type="match status" value="1"/>
</dbReference>
<feature type="region of interest" description="Disordered" evidence="9">
    <location>
        <begin position="582"/>
        <end position="608"/>
    </location>
</feature>
<name>A0A0L6UDK0_9BASI</name>
<feature type="compositionally biased region" description="Acidic residues" evidence="9">
    <location>
        <begin position="555"/>
        <end position="564"/>
    </location>
</feature>
<dbReference type="Pfam" id="PF25084">
    <property type="entry name" value="LbH_EIF2B"/>
    <property type="match status" value="1"/>
</dbReference>
<feature type="region of interest" description="Disordered" evidence="9">
    <location>
        <begin position="543"/>
        <end position="564"/>
    </location>
</feature>
<dbReference type="SUPFAM" id="SSF48371">
    <property type="entry name" value="ARM repeat"/>
    <property type="match status" value="1"/>
</dbReference>
<keyword evidence="4" id="KW-0396">Initiation factor</keyword>
<dbReference type="InterPro" id="IPR003307">
    <property type="entry name" value="W2_domain"/>
</dbReference>
<organism evidence="11 12">
    <name type="scientific">Puccinia sorghi</name>
    <dbReference type="NCBI Taxonomy" id="27349"/>
    <lineage>
        <taxon>Eukaryota</taxon>
        <taxon>Fungi</taxon>
        <taxon>Dikarya</taxon>
        <taxon>Basidiomycota</taxon>
        <taxon>Pucciniomycotina</taxon>
        <taxon>Pucciniomycetes</taxon>
        <taxon>Pucciniales</taxon>
        <taxon>Pucciniaceae</taxon>
        <taxon>Puccinia</taxon>
    </lineage>
</organism>
<feature type="region of interest" description="Disordered" evidence="9">
    <location>
        <begin position="91"/>
        <end position="111"/>
    </location>
</feature>
<keyword evidence="12" id="KW-1185">Reference proteome</keyword>
<dbReference type="InterPro" id="IPR044123">
    <property type="entry name" value="W2_eIF2B_epsilon"/>
</dbReference>
<dbReference type="InterPro" id="IPR016024">
    <property type="entry name" value="ARM-type_fold"/>
</dbReference>
<dbReference type="Proteomes" id="UP000037035">
    <property type="component" value="Unassembled WGS sequence"/>
</dbReference>
<evidence type="ECO:0000256" key="1">
    <source>
        <dbReference type="ARBA" id="ARBA00004514"/>
    </source>
</evidence>
<dbReference type="PANTHER" id="PTHR45887:SF1">
    <property type="entry name" value="TRANSLATION INITIATION FACTOR EIF-2B SUBUNIT EPSILON"/>
    <property type="match status" value="1"/>
</dbReference>
<dbReference type="Pfam" id="PF02020">
    <property type="entry name" value="W2"/>
    <property type="match status" value="1"/>
</dbReference>
<dbReference type="PROSITE" id="PS51363">
    <property type="entry name" value="W2"/>
    <property type="match status" value="1"/>
</dbReference>
<evidence type="ECO:0000313" key="11">
    <source>
        <dbReference type="EMBL" id="KNZ46596.1"/>
    </source>
</evidence>